<dbReference type="GO" id="GO:0008311">
    <property type="term" value="F:double-stranded DNA 3'-5' DNA exonuclease activity"/>
    <property type="evidence" value="ECO:0007669"/>
    <property type="project" value="InterPro"/>
</dbReference>
<dbReference type="PANTHER" id="PTHR43250:SF2">
    <property type="entry name" value="EXODEOXYRIBONUCLEASE III"/>
    <property type="match status" value="1"/>
</dbReference>
<comment type="cofactor">
    <cofactor evidence="1">
        <name>Mg(2+)</name>
        <dbReference type="ChEBI" id="CHEBI:18420"/>
    </cofactor>
</comment>
<dbReference type="PROSITE" id="PS51435">
    <property type="entry name" value="AP_NUCLEASE_F1_4"/>
    <property type="match status" value="1"/>
</dbReference>
<dbReference type="SUPFAM" id="SSF56219">
    <property type="entry name" value="DNase I-like"/>
    <property type="match status" value="1"/>
</dbReference>
<dbReference type="NCBIfam" id="TIGR00633">
    <property type="entry name" value="xth"/>
    <property type="match status" value="1"/>
</dbReference>
<sequence>MLYYRSYVLIVTWNVNSLKARLPRVTEWLAEVTPDVLCIQETKLAQEKFPTEAIAELGYESAHFGQGQWNGVAILSRVGLENVVPNFAAGVEPDHEARIISATCGGVRVSSVYVPNGRALDNDHYTYKLGWMSRLRQHLDISCKTTDDVVVAGDFNIAPDDRDVYDVKQFEGATHVSQPERDALQNVCDFGMEDTFRRFHQEEGLHSWWDYRGGSFYKGHGMRIDLLLATSSVAERSTWTSVDRNARKGESPSDHAPVLLLVGDK</sequence>
<dbReference type="GO" id="GO:0003677">
    <property type="term" value="F:DNA binding"/>
    <property type="evidence" value="ECO:0007669"/>
    <property type="project" value="InterPro"/>
</dbReference>
<dbReference type="GO" id="GO:0004519">
    <property type="term" value="F:endonuclease activity"/>
    <property type="evidence" value="ECO:0007669"/>
    <property type="project" value="InterPro"/>
</dbReference>
<dbReference type="InterPro" id="IPR005135">
    <property type="entry name" value="Endo/exonuclease/phosphatase"/>
</dbReference>
<dbReference type="GO" id="GO:0006281">
    <property type="term" value="P:DNA repair"/>
    <property type="evidence" value="ECO:0007669"/>
    <property type="project" value="InterPro"/>
</dbReference>
<keyword evidence="3" id="KW-0479">Metal-binding</keyword>
<dbReference type="PANTHER" id="PTHR43250">
    <property type="entry name" value="EXODEOXYRIBONUCLEASE III"/>
    <property type="match status" value="1"/>
</dbReference>
<accession>A0A6J6G0N5</accession>
<dbReference type="InterPro" id="IPR037493">
    <property type="entry name" value="ExoIII-like"/>
</dbReference>
<dbReference type="EMBL" id="CAEZUL010000015">
    <property type="protein sequence ID" value="CAB4592743.1"/>
    <property type="molecule type" value="Genomic_DNA"/>
</dbReference>
<feature type="domain" description="Endonuclease/exonuclease/phosphatase" evidence="6">
    <location>
        <begin position="11"/>
        <end position="255"/>
    </location>
</feature>
<evidence type="ECO:0000313" key="7">
    <source>
        <dbReference type="EMBL" id="CAB4592743.1"/>
    </source>
</evidence>
<keyword evidence="4" id="KW-0378">Hydrolase</keyword>
<evidence type="ECO:0000256" key="1">
    <source>
        <dbReference type="ARBA" id="ARBA00001946"/>
    </source>
</evidence>
<dbReference type="InterPro" id="IPR036691">
    <property type="entry name" value="Endo/exonu/phosph_ase_sf"/>
</dbReference>
<organism evidence="7">
    <name type="scientific">freshwater metagenome</name>
    <dbReference type="NCBI Taxonomy" id="449393"/>
    <lineage>
        <taxon>unclassified sequences</taxon>
        <taxon>metagenomes</taxon>
        <taxon>ecological metagenomes</taxon>
    </lineage>
</organism>
<evidence type="ECO:0000256" key="3">
    <source>
        <dbReference type="ARBA" id="ARBA00022723"/>
    </source>
</evidence>
<evidence type="ECO:0000256" key="2">
    <source>
        <dbReference type="ARBA" id="ARBA00007092"/>
    </source>
</evidence>
<evidence type="ECO:0000259" key="6">
    <source>
        <dbReference type="Pfam" id="PF03372"/>
    </source>
</evidence>
<proteinExistence type="inferred from homology"/>
<reference evidence="7" key="1">
    <citation type="submission" date="2020-05" db="EMBL/GenBank/DDBJ databases">
        <authorList>
            <person name="Chiriac C."/>
            <person name="Salcher M."/>
            <person name="Ghai R."/>
            <person name="Kavagutti S V."/>
        </authorList>
    </citation>
    <scope>NUCLEOTIDE SEQUENCE</scope>
</reference>
<name>A0A6J6G0N5_9ZZZZ</name>
<dbReference type="Pfam" id="PF03372">
    <property type="entry name" value="Exo_endo_phos"/>
    <property type="match status" value="1"/>
</dbReference>
<evidence type="ECO:0000256" key="5">
    <source>
        <dbReference type="ARBA" id="ARBA00022842"/>
    </source>
</evidence>
<dbReference type="InterPro" id="IPR020847">
    <property type="entry name" value="AP_endonuclease_F1_BS"/>
</dbReference>
<evidence type="ECO:0000256" key="4">
    <source>
        <dbReference type="ARBA" id="ARBA00022801"/>
    </source>
</evidence>
<dbReference type="InterPro" id="IPR004808">
    <property type="entry name" value="AP_endonuc_1"/>
</dbReference>
<dbReference type="PROSITE" id="PS00726">
    <property type="entry name" value="AP_NUCLEASE_F1_1"/>
    <property type="match status" value="1"/>
</dbReference>
<gene>
    <name evidence="7" type="ORF">UFOPK1808_00251</name>
</gene>
<dbReference type="NCBIfam" id="TIGR00195">
    <property type="entry name" value="exoDNase_III"/>
    <property type="match status" value="1"/>
</dbReference>
<dbReference type="Gene3D" id="3.60.10.10">
    <property type="entry name" value="Endonuclease/exonuclease/phosphatase"/>
    <property type="match status" value="1"/>
</dbReference>
<protein>
    <submittedName>
        <fullName evidence="7">Unannotated protein</fullName>
    </submittedName>
</protein>
<dbReference type="CDD" id="cd09086">
    <property type="entry name" value="ExoIII-like_AP-endo"/>
    <property type="match status" value="1"/>
</dbReference>
<dbReference type="AlphaFoldDB" id="A0A6J6G0N5"/>
<keyword evidence="5" id="KW-0460">Magnesium</keyword>
<dbReference type="GO" id="GO:0046872">
    <property type="term" value="F:metal ion binding"/>
    <property type="evidence" value="ECO:0007669"/>
    <property type="project" value="UniProtKB-KW"/>
</dbReference>
<comment type="similarity">
    <text evidence="2">Belongs to the DNA repair enzymes AP/ExoA family.</text>
</comment>